<dbReference type="SUPFAM" id="SSF56399">
    <property type="entry name" value="ADP-ribosylation"/>
    <property type="match status" value="1"/>
</dbReference>
<gene>
    <name evidence="6" type="ORF">N7G274_006244</name>
</gene>
<evidence type="ECO:0000256" key="4">
    <source>
        <dbReference type="ARBA" id="ARBA00023027"/>
    </source>
</evidence>
<protein>
    <recommendedName>
        <fullName evidence="5">PARP catalytic domain-containing protein</fullName>
    </recommendedName>
</protein>
<dbReference type="EMBL" id="JBEFKJ010000019">
    <property type="protein sequence ID" value="KAL2040786.1"/>
    <property type="molecule type" value="Genomic_DNA"/>
</dbReference>
<evidence type="ECO:0000259" key="5">
    <source>
        <dbReference type="Pfam" id="PF00644"/>
    </source>
</evidence>
<name>A0ABR4A7A0_9LECA</name>
<comment type="caution">
    <text evidence="6">The sequence shown here is derived from an EMBL/GenBank/DDBJ whole genome shotgun (WGS) entry which is preliminary data.</text>
</comment>
<feature type="domain" description="PARP catalytic" evidence="5">
    <location>
        <begin position="61"/>
        <end position="117"/>
    </location>
</feature>
<evidence type="ECO:0000256" key="3">
    <source>
        <dbReference type="ARBA" id="ARBA00022695"/>
    </source>
</evidence>
<keyword evidence="1" id="KW-0328">Glycosyltransferase</keyword>
<keyword evidence="3" id="KW-0548">Nucleotidyltransferase</keyword>
<evidence type="ECO:0000256" key="1">
    <source>
        <dbReference type="ARBA" id="ARBA00022676"/>
    </source>
</evidence>
<organism evidence="6 7">
    <name type="scientific">Stereocaulon virgatum</name>
    <dbReference type="NCBI Taxonomy" id="373712"/>
    <lineage>
        <taxon>Eukaryota</taxon>
        <taxon>Fungi</taxon>
        <taxon>Dikarya</taxon>
        <taxon>Ascomycota</taxon>
        <taxon>Pezizomycotina</taxon>
        <taxon>Lecanoromycetes</taxon>
        <taxon>OSLEUM clade</taxon>
        <taxon>Lecanoromycetidae</taxon>
        <taxon>Lecanorales</taxon>
        <taxon>Lecanorineae</taxon>
        <taxon>Stereocaulaceae</taxon>
        <taxon>Stereocaulon</taxon>
    </lineage>
</organism>
<dbReference type="InterPro" id="IPR012317">
    <property type="entry name" value="Poly(ADP-ribose)pol_cat_dom"/>
</dbReference>
<dbReference type="Pfam" id="PF00644">
    <property type="entry name" value="PARP"/>
    <property type="match status" value="1"/>
</dbReference>
<dbReference type="Gene3D" id="3.90.228.10">
    <property type="match status" value="1"/>
</dbReference>
<keyword evidence="7" id="KW-1185">Reference proteome</keyword>
<dbReference type="PANTHER" id="PTHR21328">
    <property type="entry name" value="POLY ADP-RIBOSE POLYMERASE FAMILY, MEMBER PARP"/>
    <property type="match status" value="1"/>
</dbReference>
<sequence>MPDQLAKGLIWVCTSYRGFLSTAVDNLRIPSFGQHQFFLANPVPELEIALAAYIKVSQSLSSVLFHGTSFDHLHAILCQALRVCSGTRLQSHGAVWGNGVYLAEEAETAWEYAAQASWAANSSGWKHSAYVNHRVLLGCELAGERPSKDEICVITDPTKIVLRHIYSMPPKAKIPQAKDVRHAMQSSFASLRSGAL</sequence>
<evidence type="ECO:0000313" key="7">
    <source>
        <dbReference type="Proteomes" id="UP001590950"/>
    </source>
</evidence>
<accession>A0ABR4A7A0</accession>
<evidence type="ECO:0000313" key="6">
    <source>
        <dbReference type="EMBL" id="KAL2040786.1"/>
    </source>
</evidence>
<keyword evidence="4" id="KW-0520">NAD</keyword>
<proteinExistence type="predicted"/>
<dbReference type="InterPro" id="IPR051838">
    <property type="entry name" value="ARTD_PARP"/>
</dbReference>
<keyword evidence="2" id="KW-0808">Transferase</keyword>
<evidence type="ECO:0000256" key="2">
    <source>
        <dbReference type="ARBA" id="ARBA00022679"/>
    </source>
</evidence>
<dbReference type="Proteomes" id="UP001590950">
    <property type="component" value="Unassembled WGS sequence"/>
</dbReference>
<reference evidence="6 7" key="1">
    <citation type="submission" date="2024-09" db="EMBL/GenBank/DDBJ databases">
        <title>Rethinking Asexuality: The Enigmatic Case of Functional Sexual Genes in Lepraria (Stereocaulaceae).</title>
        <authorList>
            <person name="Doellman M."/>
            <person name="Sun Y."/>
            <person name="Barcenas-Pena A."/>
            <person name="Lumbsch H.T."/>
            <person name="Grewe F."/>
        </authorList>
    </citation>
    <scope>NUCLEOTIDE SEQUENCE [LARGE SCALE GENOMIC DNA]</scope>
    <source>
        <strain evidence="6 7">Mercado 3170</strain>
    </source>
</reference>